<reference evidence="7" key="1">
    <citation type="journal article" date="2011" name="PLoS Genet.">
        <title>Genomic analysis of the necrotrophic fungal pathogens Sclerotinia sclerotiorum and Botrytis cinerea.</title>
        <authorList>
            <person name="Amselem J."/>
            <person name="Cuomo C.A."/>
            <person name="van Kan J.A."/>
            <person name="Viaud M."/>
            <person name="Benito E.P."/>
            <person name="Couloux A."/>
            <person name="Coutinho P.M."/>
            <person name="de Vries R.P."/>
            <person name="Dyer P.S."/>
            <person name="Fillinger S."/>
            <person name="Fournier E."/>
            <person name="Gout L."/>
            <person name="Hahn M."/>
            <person name="Kohn L."/>
            <person name="Lapalu N."/>
            <person name="Plummer K.M."/>
            <person name="Pradier J.M."/>
            <person name="Quevillon E."/>
            <person name="Sharon A."/>
            <person name="Simon A."/>
            <person name="ten Have A."/>
            <person name="Tudzynski B."/>
            <person name="Tudzynski P."/>
            <person name="Wincker P."/>
            <person name="Andrew M."/>
            <person name="Anthouard V."/>
            <person name="Beever R.E."/>
            <person name="Beffa R."/>
            <person name="Benoit I."/>
            <person name="Bouzid O."/>
            <person name="Brault B."/>
            <person name="Chen Z."/>
            <person name="Choquer M."/>
            <person name="Collemare J."/>
            <person name="Cotton P."/>
            <person name="Danchin E.G."/>
            <person name="Da Silva C."/>
            <person name="Gautier A."/>
            <person name="Giraud C."/>
            <person name="Giraud T."/>
            <person name="Gonzalez C."/>
            <person name="Grossetete S."/>
            <person name="Guldener U."/>
            <person name="Henrissat B."/>
            <person name="Howlett B.J."/>
            <person name="Kodira C."/>
            <person name="Kretschmer M."/>
            <person name="Lappartient A."/>
            <person name="Leroch M."/>
            <person name="Levis C."/>
            <person name="Mauceli E."/>
            <person name="Neuveglise C."/>
            <person name="Oeser B."/>
            <person name="Pearson M."/>
            <person name="Poulain J."/>
            <person name="Poussereau N."/>
            <person name="Quesneville H."/>
            <person name="Rascle C."/>
            <person name="Schumacher J."/>
            <person name="Segurens B."/>
            <person name="Sexton A."/>
            <person name="Silva E."/>
            <person name="Sirven C."/>
            <person name="Soanes D.M."/>
            <person name="Talbot N.J."/>
            <person name="Templeton M."/>
            <person name="Yandava C."/>
            <person name="Yarden O."/>
            <person name="Zeng Q."/>
            <person name="Rollins J.A."/>
            <person name="Lebrun M.H."/>
            <person name="Dickman M."/>
        </authorList>
    </citation>
    <scope>NUCLEOTIDE SEQUENCE [LARGE SCALE GENOMIC DNA]</scope>
    <source>
        <strain evidence="7">ATCC 18683 / 1980 / Ss-1</strain>
    </source>
</reference>
<dbReference type="InterPro" id="IPR006973">
    <property type="entry name" value="Cwf_Cwc_15"/>
</dbReference>
<dbReference type="KEGG" id="ssl:SS1G_13557"/>
<accession>A7F7H7</accession>
<dbReference type="GeneID" id="5481527"/>
<comment type="similarity">
    <text evidence="2">Belongs to the CWC15 family.</text>
</comment>
<feature type="region of interest" description="Disordered" evidence="5">
    <location>
        <begin position="77"/>
        <end position="176"/>
    </location>
</feature>
<dbReference type="InParanoid" id="A7F7H7"/>
<sequence length="240" mass="27251">MTTGKSFGQGQIFDLLARGKEAQRGPAYHQRLLPAHTQLKFRKPGQGGDAAAEVRDLRAELLQAEAAHFAKRKGGLTAAIEDAQPSTNTPKRQLEDGSAEDDGEDPEAKRRRILEETRDIDADSDGTGESDSSDDDSDDDEDETAELQRELEKIKRERAEKREQEERERLAVEEAEREHDIALGNPLLNAKTDFNVKRRWDDDVIFKNQARGTEDKGKKEFVNDLLRSDFHKKFMSKYVR</sequence>
<feature type="compositionally biased region" description="Acidic residues" evidence="5">
    <location>
        <begin position="122"/>
        <end position="145"/>
    </location>
</feature>
<evidence type="ECO:0000256" key="1">
    <source>
        <dbReference type="ARBA" id="ARBA00003777"/>
    </source>
</evidence>
<dbReference type="RefSeq" id="XP_001585318.1">
    <property type="nucleotide sequence ID" value="XM_001585268.1"/>
</dbReference>
<comment type="function">
    <text evidence="1">Involved in pre-mRNA splicing.</text>
</comment>
<evidence type="ECO:0000313" key="7">
    <source>
        <dbReference type="Proteomes" id="UP000001312"/>
    </source>
</evidence>
<gene>
    <name evidence="6" type="ORF">SS1G_13557</name>
</gene>
<evidence type="ECO:0000256" key="2">
    <source>
        <dbReference type="ARBA" id="ARBA00006644"/>
    </source>
</evidence>
<proteinExistence type="inferred from homology"/>
<dbReference type="GO" id="GO:0071013">
    <property type="term" value="C:catalytic step 2 spliceosome"/>
    <property type="evidence" value="ECO:0000318"/>
    <property type="project" value="GO_Central"/>
</dbReference>
<evidence type="ECO:0000256" key="4">
    <source>
        <dbReference type="ARBA" id="ARBA00023187"/>
    </source>
</evidence>
<evidence type="ECO:0008006" key="8">
    <source>
        <dbReference type="Google" id="ProtNLM"/>
    </source>
</evidence>
<dbReference type="Pfam" id="PF04889">
    <property type="entry name" value="Cwf_Cwc_15"/>
    <property type="match status" value="1"/>
</dbReference>
<keyword evidence="3" id="KW-0507">mRNA processing</keyword>
<protein>
    <recommendedName>
        <fullName evidence="8">Cwf15/Cwc15 cell cycle control protein</fullName>
    </recommendedName>
</protein>
<dbReference type="GO" id="GO:0003723">
    <property type="term" value="F:RNA binding"/>
    <property type="evidence" value="ECO:0000318"/>
    <property type="project" value="GO_Central"/>
</dbReference>
<evidence type="ECO:0000256" key="5">
    <source>
        <dbReference type="SAM" id="MobiDB-lite"/>
    </source>
</evidence>
<dbReference type="OMA" id="KYREHGQ"/>
<organism evidence="6 7">
    <name type="scientific">Sclerotinia sclerotiorum (strain ATCC 18683 / 1980 / Ss-1)</name>
    <name type="common">White mold</name>
    <name type="synonym">Whetzelinia sclerotiorum</name>
    <dbReference type="NCBI Taxonomy" id="665079"/>
    <lineage>
        <taxon>Eukaryota</taxon>
        <taxon>Fungi</taxon>
        <taxon>Dikarya</taxon>
        <taxon>Ascomycota</taxon>
        <taxon>Pezizomycotina</taxon>
        <taxon>Leotiomycetes</taxon>
        <taxon>Helotiales</taxon>
        <taxon>Sclerotiniaceae</taxon>
        <taxon>Sclerotinia</taxon>
    </lineage>
</organism>
<dbReference type="Proteomes" id="UP000001312">
    <property type="component" value="Unassembled WGS sequence"/>
</dbReference>
<dbReference type="PANTHER" id="PTHR12718:SF2">
    <property type="entry name" value="SPLICEOSOME-ASSOCIATED PROTEIN CWC15 HOMOLOG"/>
    <property type="match status" value="1"/>
</dbReference>
<evidence type="ECO:0000313" key="6">
    <source>
        <dbReference type="EMBL" id="EDN98698.1"/>
    </source>
</evidence>
<dbReference type="EMBL" id="CH476646">
    <property type="protein sequence ID" value="EDN98698.1"/>
    <property type="molecule type" value="Genomic_DNA"/>
</dbReference>
<keyword evidence="4" id="KW-0508">mRNA splicing</keyword>
<feature type="compositionally biased region" description="Basic and acidic residues" evidence="5">
    <location>
        <begin position="146"/>
        <end position="176"/>
    </location>
</feature>
<keyword evidence="7" id="KW-1185">Reference proteome</keyword>
<dbReference type="STRING" id="665079.A7F7H7"/>
<dbReference type="GO" id="GO:0045292">
    <property type="term" value="P:mRNA cis splicing, via spliceosome"/>
    <property type="evidence" value="ECO:0000318"/>
    <property type="project" value="GO_Central"/>
</dbReference>
<name>A7F7H7_SCLS1</name>
<dbReference type="AlphaFoldDB" id="A7F7H7"/>
<dbReference type="PANTHER" id="PTHR12718">
    <property type="entry name" value="CELL CYCLE CONTROL PROTEIN CWF15"/>
    <property type="match status" value="1"/>
</dbReference>
<evidence type="ECO:0000256" key="3">
    <source>
        <dbReference type="ARBA" id="ARBA00022664"/>
    </source>
</evidence>